<accession>A0A844YH25</accession>
<name>A0A844YH25_9SPHN</name>
<evidence type="ECO:0000313" key="2">
    <source>
        <dbReference type="Proteomes" id="UP000445582"/>
    </source>
</evidence>
<reference evidence="1 2" key="1">
    <citation type="submission" date="2019-12" db="EMBL/GenBank/DDBJ databases">
        <title>Genomic-based taxomic classification of the family Erythrobacteraceae.</title>
        <authorList>
            <person name="Xu L."/>
        </authorList>
    </citation>
    <scope>NUCLEOTIDE SEQUENCE [LARGE SCALE GENOMIC DNA]</scope>
    <source>
        <strain evidence="1 2">MCCC 1A09965</strain>
    </source>
</reference>
<protein>
    <submittedName>
        <fullName evidence="1">Uncharacterized protein</fullName>
    </submittedName>
</protein>
<dbReference type="EMBL" id="WTYN01000001">
    <property type="protein sequence ID" value="MXO63431.1"/>
    <property type="molecule type" value="Genomic_DNA"/>
</dbReference>
<sequence>MGRWQTLFDTSVYFLEAFGKRAAREGWSTSDLFGLLPQKEHWGGLVDRLGDCRSLTLEGDCFNWESSFYGPRTYYRGTWPDLTAWWEINP</sequence>
<dbReference type="OrthoDB" id="7433474at2"/>
<dbReference type="Proteomes" id="UP000445582">
    <property type="component" value="Unassembled WGS sequence"/>
</dbReference>
<dbReference type="RefSeq" id="WP_160675079.1">
    <property type="nucleotide sequence ID" value="NZ_WTYN01000001.1"/>
</dbReference>
<dbReference type="AlphaFoldDB" id="A0A844YH25"/>
<proteinExistence type="predicted"/>
<comment type="caution">
    <text evidence="1">The sequence shown here is derived from an EMBL/GenBank/DDBJ whole genome shotgun (WGS) entry which is preliminary data.</text>
</comment>
<evidence type="ECO:0000313" key="1">
    <source>
        <dbReference type="EMBL" id="MXO63431.1"/>
    </source>
</evidence>
<gene>
    <name evidence="1" type="ORF">GRI48_10450</name>
</gene>
<keyword evidence="2" id="KW-1185">Reference proteome</keyword>
<organism evidence="1 2">
    <name type="scientific">Qipengyuania oceanensis</name>
    <dbReference type="NCBI Taxonomy" id="1463597"/>
    <lineage>
        <taxon>Bacteria</taxon>
        <taxon>Pseudomonadati</taxon>
        <taxon>Pseudomonadota</taxon>
        <taxon>Alphaproteobacteria</taxon>
        <taxon>Sphingomonadales</taxon>
        <taxon>Erythrobacteraceae</taxon>
        <taxon>Qipengyuania</taxon>
    </lineage>
</organism>